<dbReference type="GO" id="GO:0051536">
    <property type="term" value="F:iron-sulfur cluster binding"/>
    <property type="evidence" value="ECO:0007669"/>
    <property type="project" value="UniProtKB-KW"/>
</dbReference>
<accession>A0A8A0RQG5</accession>
<dbReference type="GO" id="GO:0046872">
    <property type="term" value="F:metal ion binding"/>
    <property type="evidence" value="ECO:0007669"/>
    <property type="project" value="UniProtKB-KW"/>
</dbReference>
<evidence type="ECO:0000256" key="3">
    <source>
        <dbReference type="ARBA" id="ARBA00023014"/>
    </source>
</evidence>
<dbReference type="Proteomes" id="UP000662904">
    <property type="component" value="Chromosome"/>
</dbReference>
<dbReference type="InterPro" id="IPR002586">
    <property type="entry name" value="CobQ/CobB/MinD/ParA_Nub-bd_dom"/>
</dbReference>
<evidence type="ECO:0000313" key="5">
    <source>
        <dbReference type="EMBL" id="QSQ09436.1"/>
    </source>
</evidence>
<protein>
    <submittedName>
        <fullName evidence="5">Septum site-determining protein MinD</fullName>
    </submittedName>
</protein>
<organism evidence="5 6">
    <name type="scientific">Koleobacter methoxysyntrophicus</name>
    <dbReference type="NCBI Taxonomy" id="2751313"/>
    <lineage>
        <taxon>Bacteria</taxon>
        <taxon>Bacillati</taxon>
        <taxon>Bacillota</taxon>
        <taxon>Clostridia</taxon>
        <taxon>Koleobacterales</taxon>
        <taxon>Koleobacteraceae</taxon>
        <taxon>Koleobacter</taxon>
    </lineage>
</organism>
<dbReference type="RefSeq" id="WP_206706793.1">
    <property type="nucleotide sequence ID" value="NZ_CP059066.1"/>
</dbReference>
<dbReference type="EMBL" id="CP059066">
    <property type="protein sequence ID" value="QSQ09436.1"/>
    <property type="molecule type" value="Genomic_DNA"/>
</dbReference>
<keyword evidence="2" id="KW-0408">Iron</keyword>
<dbReference type="PROSITE" id="PS51379">
    <property type="entry name" value="4FE4S_FER_2"/>
    <property type="match status" value="2"/>
</dbReference>
<gene>
    <name evidence="5" type="primary">minD_1</name>
    <name evidence="5" type="ORF">H0A61_01799</name>
</gene>
<dbReference type="KEGG" id="kme:H0A61_01799"/>
<dbReference type="Gene3D" id="3.30.70.20">
    <property type="match status" value="1"/>
</dbReference>
<proteinExistence type="predicted"/>
<feature type="domain" description="4Fe-4S ferredoxin-type" evidence="4">
    <location>
        <begin position="84"/>
        <end position="113"/>
    </location>
</feature>
<name>A0A8A0RQG5_9FIRM</name>
<dbReference type="InterPro" id="IPR017896">
    <property type="entry name" value="4Fe4S_Fe-S-bd"/>
</dbReference>
<dbReference type="AlphaFoldDB" id="A0A8A0RQG5"/>
<dbReference type="PANTHER" id="PTHR43534:SF1">
    <property type="entry name" value="4FE-4S CLUSTER CONTAINING PARA FAMILY ATPASE PROTEIN"/>
    <property type="match status" value="1"/>
</dbReference>
<dbReference type="CDD" id="cd03110">
    <property type="entry name" value="SIMIBI_bact_arch"/>
    <property type="match status" value="1"/>
</dbReference>
<dbReference type="SUPFAM" id="SSF52540">
    <property type="entry name" value="P-loop containing nucleoside triphosphate hydrolases"/>
    <property type="match status" value="1"/>
</dbReference>
<dbReference type="PROSITE" id="PS00198">
    <property type="entry name" value="4FE4S_FER_1"/>
    <property type="match status" value="1"/>
</dbReference>
<feature type="domain" description="4Fe-4S ferredoxin-type" evidence="4">
    <location>
        <begin position="59"/>
        <end position="83"/>
    </location>
</feature>
<sequence length="288" mass="31952">MKELAIVSGKGGTGKTTVTGAFAALSRNKVLADCDVDAADLHLLLNPRIKEKTEFYSLKKAQIVREECRECGLCETLCRFDAINSYTVDAVSCEGCAVCYHACPSGAIKMLDRIPGHWFISETRYGPMVHARLKVAEENSGKLVAKVREKAREIAEKENLDYIIIDGPPGIGCPVISTLTGVNVVLIVTEPTMSGLHDMERIIGLTRHFNIKTLICVNKYDLNLQNTEKIEEYCRGHGLEVIGRIPFDREVVDALVHGKIAVEHSEGRAAKEIQKIWERVFVELEKLS</sequence>
<evidence type="ECO:0000256" key="2">
    <source>
        <dbReference type="ARBA" id="ARBA00023004"/>
    </source>
</evidence>
<dbReference type="InterPro" id="IPR017900">
    <property type="entry name" value="4Fe4S_Fe_S_CS"/>
</dbReference>
<keyword evidence="6" id="KW-1185">Reference proteome</keyword>
<dbReference type="InterPro" id="IPR027417">
    <property type="entry name" value="P-loop_NTPase"/>
</dbReference>
<reference evidence="5" key="1">
    <citation type="submission" date="2020-07" db="EMBL/GenBank/DDBJ databases">
        <title>Koleobacter methoxysyntrophicus gen. nov., sp. nov., a novel anaerobic bacterium isolated from deep subsurface oil field and proposal of Koleobacterales ord. nov. in the phylum Firmicutes.</title>
        <authorList>
            <person name="Sakamoto S."/>
            <person name="Tamaki H."/>
        </authorList>
    </citation>
    <scope>NUCLEOTIDE SEQUENCE</scope>
    <source>
        <strain evidence="5">NRmbB1</strain>
    </source>
</reference>
<dbReference type="Pfam" id="PF01656">
    <property type="entry name" value="CbiA"/>
    <property type="match status" value="1"/>
</dbReference>
<evidence type="ECO:0000256" key="1">
    <source>
        <dbReference type="ARBA" id="ARBA00022723"/>
    </source>
</evidence>
<evidence type="ECO:0000259" key="4">
    <source>
        <dbReference type="PROSITE" id="PS51379"/>
    </source>
</evidence>
<keyword evidence="1" id="KW-0479">Metal-binding</keyword>
<dbReference type="Gene3D" id="3.40.50.300">
    <property type="entry name" value="P-loop containing nucleotide triphosphate hydrolases"/>
    <property type="match status" value="1"/>
</dbReference>
<evidence type="ECO:0000313" key="6">
    <source>
        <dbReference type="Proteomes" id="UP000662904"/>
    </source>
</evidence>
<dbReference type="PANTHER" id="PTHR43534">
    <property type="entry name" value="MIND SUPERFAMILY P-LOOP ATPASE CONTAINING AN INSERTED FERREDOXIN DOMAIN"/>
    <property type="match status" value="1"/>
</dbReference>
<keyword evidence="3" id="KW-0411">Iron-sulfur</keyword>